<evidence type="ECO:0000256" key="4">
    <source>
        <dbReference type="SAM" id="MobiDB-lite"/>
    </source>
</evidence>
<evidence type="ECO:0000259" key="5">
    <source>
        <dbReference type="SMART" id="SM01403"/>
    </source>
</evidence>
<dbReference type="NCBIfam" id="TIGR01049">
    <property type="entry name" value="rpsJ_bact"/>
    <property type="match status" value="1"/>
</dbReference>
<dbReference type="GO" id="GO:1990904">
    <property type="term" value="C:ribonucleoprotein complex"/>
    <property type="evidence" value="ECO:0007669"/>
    <property type="project" value="UniProtKB-KW"/>
</dbReference>
<protein>
    <recommendedName>
        <fullName evidence="5">Small ribosomal subunit protein uS10 domain-containing protein</fullName>
    </recommendedName>
</protein>
<dbReference type="GO" id="GO:0005840">
    <property type="term" value="C:ribosome"/>
    <property type="evidence" value="ECO:0007669"/>
    <property type="project" value="UniProtKB-KW"/>
</dbReference>
<dbReference type="GO" id="GO:0003735">
    <property type="term" value="F:structural constituent of ribosome"/>
    <property type="evidence" value="ECO:0007669"/>
    <property type="project" value="InterPro"/>
</dbReference>
<feature type="domain" description="Small ribosomal subunit protein uS10" evidence="5">
    <location>
        <begin position="218"/>
        <end position="312"/>
    </location>
</feature>
<organism evidence="6 7">
    <name type="scientific">Chara braunii</name>
    <name type="common">Braun's stonewort</name>
    <dbReference type="NCBI Taxonomy" id="69332"/>
    <lineage>
        <taxon>Eukaryota</taxon>
        <taxon>Viridiplantae</taxon>
        <taxon>Streptophyta</taxon>
        <taxon>Charophyceae</taxon>
        <taxon>Charales</taxon>
        <taxon>Characeae</taxon>
        <taxon>Chara</taxon>
    </lineage>
</organism>
<reference evidence="6 7" key="1">
    <citation type="journal article" date="2018" name="Cell">
        <title>The Chara Genome: Secondary Complexity and Implications for Plant Terrestrialization.</title>
        <authorList>
            <person name="Nishiyama T."/>
            <person name="Sakayama H."/>
            <person name="Vries J.D."/>
            <person name="Buschmann H."/>
            <person name="Saint-Marcoux D."/>
            <person name="Ullrich K.K."/>
            <person name="Haas F.B."/>
            <person name="Vanderstraeten L."/>
            <person name="Becker D."/>
            <person name="Lang D."/>
            <person name="Vosolsobe S."/>
            <person name="Rombauts S."/>
            <person name="Wilhelmsson P.K.I."/>
            <person name="Janitza P."/>
            <person name="Kern R."/>
            <person name="Heyl A."/>
            <person name="Rumpler F."/>
            <person name="Villalobos L.I.A.C."/>
            <person name="Clay J.M."/>
            <person name="Skokan R."/>
            <person name="Toyoda A."/>
            <person name="Suzuki Y."/>
            <person name="Kagoshima H."/>
            <person name="Schijlen E."/>
            <person name="Tajeshwar N."/>
            <person name="Catarino B."/>
            <person name="Hetherington A.J."/>
            <person name="Saltykova A."/>
            <person name="Bonnot C."/>
            <person name="Breuninger H."/>
            <person name="Symeonidi A."/>
            <person name="Radhakrishnan G.V."/>
            <person name="Van Nieuwerburgh F."/>
            <person name="Deforce D."/>
            <person name="Chang C."/>
            <person name="Karol K.G."/>
            <person name="Hedrich R."/>
            <person name="Ulvskov P."/>
            <person name="Glockner G."/>
            <person name="Delwiche C.F."/>
            <person name="Petrasek J."/>
            <person name="Van de Peer Y."/>
            <person name="Friml J."/>
            <person name="Beilby M."/>
            <person name="Dolan L."/>
            <person name="Kohara Y."/>
            <person name="Sugano S."/>
            <person name="Fujiyama A."/>
            <person name="Delaux P.-M."/>
            <person name="Quint M."/>
            <person name="TheiBen G."/>
            <person name="Hagemann M."/>
            <person name="Harholt J."/>
            <person name="Dunand C."/>
            <person name="Zachgo S."/>
            <person name="Langdale J."/>
            <person name="Maumus F."/>
            <person name="Straeten D.V.D."/>
            <person name="Gould S.B."/>
            <person name="Rensing S.A."/>
        </authorList>
    </citation>
    <scope>NUCLEOTIDE SEQUENCE [LARGE SCALE GENOMIC DNA]</scope>
    <source>
        <strain evidence="6 7">S276</strain>
    </source>
</reference>
<dbReference type="STRING" id="69332.A0A388KYI5"/>
<dbReference type="SUPFAM" id="SSF54999">
    <property type="entry name" value="Ribosomal protein S10"/>
    <property type="match status" value="1"/>
</dbReference>
<dbReference type="SMART" id="SM01403">
    <property type="entry name" value="Ribosomal_S10"/>
    <property type="match status" value="1"/>
</dbReference>
<dbReference type="HAMAP" id="MF_00508">
    <property type="entry name" value="Ribosomal_uS10"/>
    <property type="match status" value="1"/>
</dbReference>
<keyword evidence="7" id="KW-1185">Reference proteome</keyword>
<evidence type="ECO:0000313" key="6">
    <source>
        <dbReference type="EMBL" id="GBG75127.1"/>
    </source>
</evidence>
<feature type="compositionally biased region" description="Gly residues" evidence="4">
    <location>
        <begin position="51"/>
        <end position="68"/>
    </location>
</feature>
<dbReference type="NCBIfam" id="NF001861">
    <property type="entry name" value="PRK00596.1"/>
    <property type="match status" value="1"/>
</dbReference>
<accession>A0A388KYI5</accession>
<dbReference type="InterPro" id="IPR001848">
    <property type="entry name" value="Ribosomal_uS10"/>
</dbReference>
<feature type="region of interest" description="Disordered" evidence="4">
    <location>
        <begin position="1"/>
        <end position="27"/>
    </location>
</feature>
<dbReference type="EMBL" id="BFEA01000218">
    <property type="protein sequence ID" value="GBG75127.1"/>
    <property type="molecule type" value="Genomic_DNA"/>
</dbReference>
<evidence type="ECO:0000313" key="7">
    <source>
        <dbReference type="Proteomes" id="UP000265515"/>
    </source>
</evidence>
<evidence type="ECO:0000256" key="3">
    <source>
        <dbReference type="ARBA" id="ARBA00023274"/>
    </source>
</evidence>
<feature type="region of interest" description="Disordered" evidence="4">
    <location>
        <begin position="43"/>
        <end position="113"/>
    </location>
</feature>
<dbReference type="FunFam" id="3.30.70.600:FF:000003">
    <property type="entry name" value="30S ribosomal protein S10"/>
    <property type="match status" value="1"/>
</dbReference>
<comment type="caution">
    <text evidence="6">The sequence shown here is derived from an EMBL/GenBank/DDBJ whole genome shotgun (WGS) entry which is preliminary data.</text>
</comment>
<sequence length="314" mass="32083">MIAQSIVVKRNGKSPPDHETYKSNMVEQGEDGIELYLRGGGGERGAAAAAAGGGGGERGAAAGGGGAERGAAAAAAGGGGGERGAAAGGGGGGGGGGGVCQKKKKKKKKPSMASLTASASLAVASRAACSAPSCSDSVSQTELKAAKLQVGQFNGLHLAGRALPLSQSLRSSSSSTSSFSTPQLRAPLSLVCTRGKLDVVNAVSSDTSAPSVPKQKIRIKLRSYWVPLLRQASEQILEAVKTTNVKVVGPVPMPVKRRLYCVLRSPFADKDSREHFEIRTHKRLIDLENPTAETIDALMQLDVPAGVDVEVKLS</sequence>
<dbReference type="AlphaFoldDB" id="A0A388KYI5"/>
<proteinExistence type="inferred from homology"/>
<dbReference type="GO" id="GO:0006412">
    <property type="term" value="P:translation"/>
    <property type="evidence" value="ECO:0007669"/>
    <property type="project" value="InterPro"/>
</dbReference>
<dbReference type="Gramene" id="GBG75127">
    <property type="protein sequence ID" value="GBG75127"/>
    <property type="gene ID" value="CBR_g19640"/>
</dbReference>
<evidence type="ECO:0000256" key="2">
    <source>
        <dbReference type="ARBA" id="ARBA00022980"/>
    </source>
</evidence>
<dbReference type="Pfam" id="PF00338">
    <property type="entry name" value="Ribosomal_S10"/>
    <property type="match status" value="1"/>
</dbReference>
<dbReference type="OrthoDB" id="366214at2759"/>
<keyword evidence="2" id="KW-0689">Ribosomal protein</keyword>
<dbReference type="Proteomes" id="UP000265515">
    <property type="component" value="Unassembled WGS sequence"/>
</dbReference>
<keyword evidence="3" id="KW-0687">Ribonucleoprotein</keyword>
<feature type="compositionally biased region" description="Gly residues" evidence="4">
    <location>
        <begin position="76"/>
        <end position="99"/>
    </location>
</feature>
<gene>
    <name evidence="6" type="ORF">CBR_g19640</name>
</gene>
<name>A0A388KYI5_CHABU</name>
<dbReference type="PRINTS" id="PR00971">
    <property type="entry name" value="RIBOSOMALS10"/>
</dbReference>
<dbReference type="InterPro" id="IPR036838">
    <property type="entry name" value="Ribosomal_uS10_dom_sf"/>
</dbReference>
<comment type="similarity">
    <text evidence="1">Belongs to the universal ribosomal protein uS10 family.</text>
</comment>
<feature type="compositionally biased region" description="Basic residues" evidence="4">
    <location>
        <begin position="101"/>
        <end position="110"/>
    </location>
</feature>
<evidence type="ECO:0000256" key="1">
    <source>
        <dbReference type="ARBA" id="ARBA00007102"/>
    </source>
</evidence>
<dbReference type="InterPro" id="IPR027486">
    <property type="entry name" value="Ribosomal_uS10_dom"/>
</dbReference>
<dbReference type="Gene3D" id="3.30.70.600">
    <property type="entry name" value="Ribosomal protein S10 domain"/>
    <property type="match status" value="1"/>
</dbReference>
<dbReference type="PANTHER" id="PTHR11700">
    <property type="entry name" value="30S RIBOSOMAL PROTEIN S10 FAMILY MEMBER"/>
    <property type="match status" value="1"/>
</dbReference>